<feature type="region of interest" description="Disordered" evidence="7">
    <location>
        <begin position="610"/>
        <end position="642"/>
    </location>
</feature>
<feature type="compositionally biased region" description="Basic and acidic residues" evidence="7">
    <location>
        <begin position="488"/>
        <end position="498"/>
    </location>
</feature>
<feature type="region of interest" description="Disordered" evidence="7">
    <location>
        <begin position="484"/>
        <end position="510"/>
    </location>
</feature>
<dbReference type="PANTHER" id="PTHR12198:SF10">
    <property type="entry name" value="PROSPERO HOMEOBOX 1A"/>
    <property type="match status" value="1"/>
</dbReference>
<feature type="region of interest" description="Disordered" evidence="7">
    <location>
        <begin position="335"/>
        <end position="400"/>
    </location>
</feature>
<evidence type="ECO:0000256" key="6">
    <source>
        <dbReference type="ARBA" id="ARBA00023242"/>
    </source>
</evidence>
<keyword evidence="6" id="KW-0539">Nucleus</keyword>
<organism evidence="9 10">
    <name type="scientific">Labeo rohita</name>
    <name type="common">Indian major carp</name>
    <name type="synonym">Cyprinus rohita</name>
    <dbReference type="NCBI Taxonomy" id="84645"/>
    <lineage>
        <taxon>Eukaryota</taxon>
        <taxon>Metazoa</taxon>
        <taxon>Chordata</taxon>
        <taxon>Craniata</taxon>
        <taxon>Vertebrata</taxon>
        <taxon>Euteleostomi</taxon>
        <taxon>Actinopterygii</taxon>
        <taxon>Neopterygii</taxon>
        <taxon>Teleostei</taxon>
        <taxon>Ostariophysi</taxon>
        <taxon>Cypriniformes</taxon>
        <taxon>Cyprinidae</taxon>
        <taxon>Labeoninae</taxon>
        <taxon>Labeonini</taxon>
        <taxon>Labeo</taxon>
    </lineage>
</organism>
<evidence type="ECO:0000256" key="7">
    <source>
        <dbReference type="SAM" id="MobiDB-lite"/>
    </source>
</evidence>
<keyword evidence="10" id="KW-1185">Reference proteome</keyword>
<proteinExistence type="predicted"/>
<feature type="compositionally biased region" description="Basic and acidic residues" evidence="7">
    <location>
        <begin position="672"/>
        <end position="685"/>
    </location>
</feature>
<dbReference type="PROSITE" id="PS51818">
    <property type="entry name" value="HOMEO_PROSPERO"/>
    <property type="match status" value="1"/>
</dbReference>
<accession>A0ABQ8LWW6</accession>
<feature type="domain" description="Prospero" evidence="8">
    <location>
        <begin position="867"/>
        <end position="999"/>
    </location>
</feature>
<dbReference type="SUPFAM" id="SSF46689">
    <property type="entry name" value="Homeodomain-like"/>
    <property type="match status" value="1"/>
</dbReference>
<keyword evidence="5" id="KW-0804">Transcription</keyword>
<evidence type="ECO:0000256" key="3">
    <source>
        <dbReference type="ARBA" id="ARBA00023125"/>
    </source>
</evidence>
<evidence type="ECO:0000256" key="2">
    <source>
        <dbReference type="ARBA" id="ARBA00023015"/>
    </source>
</evidence>
<evidence type="ECO:0000313" key="9">
    <source>
        <dbReference type="EMBL" id="KAI2654476.1"/>
    </source>
</evidence>
<feature type="compositionally biased region" description="Acidic residues" evidence="7">
    <location>
        <begin position="428"/>
        <end position="438"/>
    </location>
</feature>
<evidence type="ECO:0000256" key="4">
    <source>
        <dbReference type="ARBA" id="ARBA00023155"/>
    </source>
</evidence>
<dbReference type="PANTHER" id="PTHR12198">
    <property type="entry name" value="HOMEOBOX PROTEIN PROSPERO/PROX-1/CEH-26"/>
    <property type="match status" value="1"/>
</dbReference>
<dbReference type="Pfam" id="PF05044">
    <property type="entry name" value="HPD"/>
    <property type="match status" value="1"/>
</dbReference>
<dbReference type="InterPro" id="IPR023082">
    <property type="entry name" value="Homeo_prospero_dom"/>
</dbReference>
<sequence length="999" mass="112297">MHKNKNTQSSQCLYVLKKEYCREKILTIRKNRIKITIRENMSKPQHILHQLTVEARRRDLKYPTKVPVSLVFARAESSTSLVLYSSKSSGLLLLVARALSLLLAACAETYSFHAERGAAHKSSFSISLSSLSLVPRNYNIHHGANNPLYSLLHYREEAQFALIFRAFKDGTITVPVMPDHDSTSLLSRQTKRRRVDIGVKRTVGQASVVFTRAKATFLSAMNPHARRRREVQRAPQAVEEGELLRRRYDALSGATIISQLLKNNLTKNGGSEPNFQGSGLSSTGSEIQQEDACSNSSRGSPQECLSPFNRPSMTQFEMERLTDEHLRAKRARVENIIRGMSHSPSVTLRAGDNEREGAAQPPSPRENYRENKRKQKLPQQQQQSFQQLVSARKEQKHEERRQLKLQLEDMQKQLRQLQEKFYQIYDSTDSENDEDGNISEDSMRSDRMDNRAHDSVPDRSDNEMSDVDPGHFLDRACALIREQTLVSEGDKPKRDSSRGKSQGPTSMHAEGKQLAETLKQELNTAMSQVVDTVVKVFAKPPRPVPQVFPPLQMPPDRFAVNGENPNFHTANQRLQCFGDVIIPNPLDTFANMQVPNSNDQTEALPLVVRKNSSDQPGSLPTPGGHHHPSLHPSPLSSTMGFSPPSFRHPFPLPLMGYPFQSPLGAPTGPYPGKDRSSPESLDLSRETTSLRTKMSSNHLSHHRSISPTHPGNEGLSLSLIKSECGDLQDMSDISPYSGTENLKMLPILFFKARARVSAVPNGGHLGFSSSPPLLAEGTPLSALHNRHSHSVRAAMTVPCFIVKGGWCRRALEEMAGPVWSADVAKAGLTGRAGAVPGGSGWRVGEVQACECLFYFQKISLTFKFHIQEGLSPNHLKKAKLMFFYTRYPSSNMLKMFFSDVKFNRCITSQLIKWFSNFREFYYIQMEKFARQAINDGVTGADELSVSRDCELFRALNMHYNKANDFEVSPRPFALQHSPYITRRCVRYAERHTFGDQEDI</sequence>
<dbReference type="GO" id="GO:0003677">
    <property type="term" value="F:DNA binding"/>
    <property type="evidence" value="ECO:0007669"/>
    <property type="project" value="UniProtKB-KW"/>
</dbReference>
<feature type="region of interest" description="Disordered" evidence="7">
    <location>
        <begin position="264"/>
        <end position="313"/>
    </location>
</feature>
<dbReference type="EMBL" id="JACTAM010000017">
    <property type="protein sequence ID" value="KAI2654476.1"/>
    <property type="molecule type" value="Genomic_DNA"/>
</dbReference>
<feature type="compositionally biased region" description="Basic and acidic residues" evidence="7">
    <location>
        <begin position="441"/>
        <end position="470"/>
    </location>
</feature>
<name>A0ABQ8LWW6_LABRO</name>
<gene>
    <name evidence="9" type="ORF">H4Q32_011203</name>
</gene>
<feature type="compositionally biased region" description="Polar residues" evidence="7">
    <location>
        <begin position="264"/>
        <end position="300"/>
    </location>
</feature>
<comment type="caution">
    <text evidence="9">The sequence shown here is derived from an EMBL/GenBank/DDBJ whole genome shotgun (WGS) entry which is preliminary data.</text>
</comment>
<keyword evidence="4 9" id="KW-0371">Homeobox</keyword>
<dbReference type="InterPro" id="IPR037131">
    <property type="entry name" value="Homeo_prospero_dom_sf"/>
</dbReference>
<feature type="region of interest" description="Disordered" evidence="7">
    <location>
        <begin position="663"/>
        <end position="688"/>
    </location>
</feature>
<evidence type="ECO:0000313" key="10">
    <source>
        <dbReference type="Proteomes" id="UP000830375"/>
    </source>
</evidence>
<comment type="subcellular location">
    <subcellularLocation>
        <location evidence="1">Nucleus</location>
    </subcellularLocation>
</comment>
<evidence type="ECO:0000259" key="8">
    <source>
        <dbReference type="PROSITE" id="PS51818"/>
    </source>
</evidence>
<feature type="compositionally biased region" description="Basic and acidic residues" evidence="7">
    <location>
        <begin position="391"/>
        <end position="400"/>
    </location>
</feature>
<protein>
    <submittedName>
        <fullName evidence="9">Prospero homeobox protein 1</fullName>
    </submittedName>
</protein>
<reference evidence="9 10" key="1">
    <citation type="submission" date="2022-01" db="EMBL/GenBank/DDBJ databases">
        <title>A high-quality chromosome-level genome assembly of rohu carp, Labeo rohita.</title>
        <authorList>
            <person name="Arick M.A. II"/>
            <person name="Hsu C.-Y."/>
            <person name="Magbanua Z."/>
            <person name="Pechanova O."/>
            <person name="Grover C."/>
            <person name="Miller E."/>
            <person name="Thrash A."/>
            <person name="Ezzel L."/>
            <person name="Alam S."/>
            <person name="Benzie J."/>
            <person name="Hamilton M."/>
            <person name="Karsi A."/>
            <person name="Lawrence M.L."/>
            <person name="Peterson D.G."/>
        </authorList>
    </citation>
    <scope>NUCLEOTIDE SEQUENCE [LARGE SCALE GENOMIC DNA]</scope>
    <source>
        <strain evidence="10">BAU-BD-2019</strain>
        <tissue evidence="9">Blood</tissue>
    </source>
</reference>
<evidence type="ECO:0000256" key="1">
    <source>
        <dbReference type="ARBA" id="ARBA00004123"/>
    </source>
</evidence>
<keyword evidence="3 9" id="KW-0238">DNA-binding</keyword>
<feature type="compositionally biased region" description="Low complexity" evidence="7">
    <location>
        <begin position="377"/>
        <end position="387"/>
    </location>
</feature>
<dbReference type="Proteomes" id="UP000830375">
    <property type="component" value="Unassembled WGS sequence"/>
</dbReference>
<dbReference type="InterPro" id="IPR039350">
    <property type="entry name" value="Prospero_homeodomain"/>
</dbReference>
<dbReference type="Gene3D" id="1.10.10.500">
    <property type="entry name" value="Homeo-prospero domain"/>
    <property type="match status" value="1"/>
</dbReference>
<dbReference type="InterPro" id="IPR009057">
    <property type="entry name" value="Homeodomain-like_sf"/>
</dbReference>
<evidence type="ECO:0000256" key="5">
    <source>
        <dbReference type="ARBA" id="ARBA00023163"/>
    </source>
</evidence>
<feature type="region of interest" description="Disordered" evidence="7">
    <location>
        <begin position="425"/>
        <end position="470"/>
    </location>
</feature>
<keyword evidence="2" id="KW-0805">Transcription regulation</keyword>